<dbReference type="GO" id="GO:0016787">
    <property type="term" value="F:hydrolase activity"/>
    <property type="evidence" value="ECO:0007669"/>
    <property type="project" value="UniProtKB-KW"/>
</dbReference>
<comment type="caution">
    <text evidence="3">The sequence shown here is derived from an EMBL/GenBank/DDBJ whole genome shotgun (WGS) entry which is preliminary data.</text>
</comment>
<protein>
    <recommendedName>
        <fullName evidence="2">Alpha/beta hydrolase fold-3 domain-containing protein</fullName>
    </recommendedName>
</protein>
<name>A0A117NSB8_PENFR</name>
<evidence type="ECO:0000313" key="4">
    <source>
        <dbReference type="Proteomes" id="UP000055045"/>
    </source>
</evidence>
<sequence length="324" mass="35867">MAVPDKFTGFNLIQPNYKHLGDHGIRADILVPQSPHTGKRPVIVRFHGGGLMAGDSMMLEWFPNWLLELAKKHGAIIVSPNHRLLPEATSLELFDDIEDFWTWLHSSTMTSLLASQPTPSEIDLGHILTVGDSAGGLICICLTLAHPNEIRAAIALYPVVDIASPHFTEKRSIPIFGEIFPEEPVTQHLAQMKPGDIVSGALAPARLPLMLSAIQHGYLHKFYDRDTEADPRRELRYPFKRLDQPGARLPRGGISLLHGIQDSLVPVDESEKFVAKAREIFKGQPGGDKISLTLRDGEHGFDTDAHLDSWLGEAIQVAVESWLE</sequence>
<keyword evidence="1" id="KW-0378">Hydrolase</keyword>
<dbReference type="SUPFAM" id="SSF53474">
    <property type="entry name" value="alpha/beta-Hydrolases"/>
    <property type="match status" value="1"/>
</dbReference>
<dbReference type="STRING" id="48697.A0A117NSB8"/>
<dbReference type="Gene3D" id="3.40.50.1820">
    <property type="entry name" value="alpha/beta hydrolase"/>
    <property type="match status" value="1"/>
</dbReference>
<keyword evidence="4" id="KW-1185">Reference proteome</keyword>
<feature type="domain" description="Alpha/beta hydrolase fold-3" evidence="2">
    <location>
        <begin position="43"/>
        <end position="167"/>
    </location>
</feature>
<dbReference type="GO" id="GO:0017000">
    <property type="term" value="P:antibiotic biosynthetic process"/>
    <property type="evidence" value="ECO:0007669"/>
    <property type="project" value="UniProtKB-ARBA"/>
</dbReference>
<dbReference type="InterPro" id="IPR050300">
    <property type="entry name" value="GDXG_lipolytic_enzyme"/>
</dbReference>
<evidence type="ECO:0000313" key="3">
    <source>
        <dbReference type="EMBL" id="KUM66521.1"/>
    </source>
</evidence>
<organism evidence="3 4">
    <name type="scientific">Penicillium freii</name>
    <dbReference type="NCBI Taxonomy" id="48697"/>
    <lineage>
        <taxon>Eukaryota</taxon>
        <taxon>Fungi</taxon>
        <taxon>Dikarya</taxon>
        <taxon>Ascomycota</taxon>
        <taxon>Pezizomycotina</taxon>
        <taxon>Eurotiomycetes</taxon>
        <taxon>Eurotiomycetidae</taxon>
        <taxon>Eurotiales</taxon>
        <taxon>Aspergillaceae</taxon>
        <taxon>Penicillium</taxon>
    </lineage>
</organism>
<gene>
    <name evidence="3" type="ORF">ACN42_g514</name>
</gene>
<dbReference type="Pfam" id="PF07859">
    <property type="entry name" value="Abhydrolase_3"/>
    <property type="match status" value="1"/>
</dbReference>
<reference evidence="3 4" key="1">
    <citation type="submission" date="2015-10" db="EMBL/GenBank/DDBJ databases">
        <title>Genome sequencing of Penicillium freii.</title>
        <authorList>
            <person name="Nguyen H.D."/>
            <person name="Visagie C.M."/>
            <person name="Seifert K.A."/>
        </authorList>
    </citation>
    <scope>NUCLEOTIDE SEQUENCE [LARGE SCALE GENOMIC DNA]</scope>
    <source>
        <strain evidence="3 4">DAOM 242723</strain>
    </source>
</reference>
<dbReference type="PANTHER" id="PTHR48081:SF3">
    <property type="entry name" value="ALPHA_BETA HYDROLASE FOLD-3 DOMAIN-CONTAINING PROTEIN"/>
    <property type="match status" value="1"/>
</dbReference>
<evidence type="ECO:0000259" key="2">
    <source>
        <dbReference type="Pfam" id="PF07859"/>
    </source>
</evidence>
<dbReference type="InterPro" id="IPR029058">
    <property type="entry name" value="AB_hydrolase_fold"/>
</dbReference>
<dbReference type="EMBL" id="LLXE01000007">
    <property type="protein sequence ID" value="KUM66521.1"/>
    <property type="molecule type" value="Genomic_DNA"/>
</dbReference>
<dbReference type="InterPro" id="IPR013094">
    <property type="entry name" value="AB_hydrolase_3"/>
</dbReference>
<dbReference type="OrthoDB" id="19653at2759"/>
<accession>A0A117NSB8</accession>
<dbReference type="PANTHER" id="PTHR48081">
    <property type="entry name" value="AB HYDROLASE SUPERFAMILY PROTEIN C4A8.06C"/>
    <property type="match status" value="1"/>
</dbReference>
<proteinExistence type="predicted"/>
<dbReference type="Proteomes" id="UP000055045">
    <property type="component" value="Unassembled WGS sequence"/>
</dbReference>
<dbReference type="GO" id="GO:0072330">
    <property type="term" value="P:monocarboxylic acid biosynthetic process"/>
    <property type="evidence" value="ECO:0007669"/>
    <property type="project" value="UniProtKB-ARBA"/>
</dbReference>
<dbReference type="AlphaFoldDB" id="A0A117NSB8"/>
<evidence type="ECO:0000256" key="1">
    <source>
        <dbReference type="ARBA" id="ARBA00022801"/>
    </source>
</evidence>